<feature type="transmembrane region" description="Helical" evidence="1">
    <location>
        <begin position="71"/>
        <end position="93"/>
    </location>
</feature>
<dbReference type="AlphaFoldDB" id="A0A2U1T9K8"/>
<sequence>MRSKHLPESVLLASACWAAAVGLELLHQILSVIMGFIDPADLQAAARDAGAEEQLPVDAEQAVDLTVTASILLMGLLNVAIVTVLAVMLWLFVKKHRFAGGGRRLLMVFSLFLALRGLLVFAAQPAGTHVPEPLILLDGSLQLIIAVAAVLGLIFANQRETVEYTGELEDTDDDKKQ</sequence>
<evidence type="ECO:0000313" key="3">
    <source>
        <dbReference type="Proteomes" id="UP000244989"/>
    </source>
</evidence>
<protein>
    <submittedName>
        <fullName evidence="2">Uncharacterized protein</fullName>
    </submittedName>
</protein>
<evidence type="ECO:0000256" key="1">
    <source>
        <dbReference type="SAM" id="Phobius"/>
    </source>
</evidence>
<dbReference type="EMBL" id="QEEZ01000001">
    <property type="protein sequence ID" value="PWC02704.1"/>
    <property type="molecule type" value="Genomic_DNA"/>
</dbReference>
<keyword evidence="1" id="KW-1133">Transmembrane helix</keyword>
<reference evidence="3" key="1">
    <citation type="submission" date="2018-04" db="EMBL/GenBank/DDBJ databases">
        <authorList>
            <person name="Liu S."/>
            <person name="Wang Z."/>
            <person name="Li J."/>
        </authorList>
    </citation>
    <scope>NUCLEOTIDE SEQUENCE [LARGE SCALE GENOMIC DNA]</scope>
    <source>
        <strain evidence="3">2189</strain>
    </source>
</reference>
<dbReference type="Proteomes" id="UP000244989">
    <property type="component" value="Unassembled WGS sequence"/>
</dbReference>
<name>A0A2U1T9K8_9CORY</name>
<evidence type="ECO:0000313" key="2">
    <source>
        <dbReference type="EMBL" id="PWC02704.1"/>
    </source>
</evidence>
<feature type="transmembrane region" description="Helical" evidence="1">
    <location>
        <begin position="105"/>
        <end position="123"/>
    </location>
</feature>
<organism evidence="2 3">
    <name type="scientific">Corynebacterium yudongzhengii</name>
    <dbReference type="NCBI Taxonomy" id="2080740"/>
    <lineage>
        <taxon>Bacteria</taxon>
        <taxon>Bacillati</taxon>
        <taxon>Actinomycetota</taxon>
        <taxon>Actinomycetes</taxon>
        <taxon>Mycobacteriales</taxon>
        <taxon>Corynebacteriaceae</taxon>
        <taxon>Corynebacterium</taxon>
    </lineage>
</organism>
<accession>A0A2U1T9K8</accession>
<proteinExistence type="predicted"/>
<keyword evidence="1" id="KW-0472">Membrane</keyword>
<comment type="caution">
    <text evidence="2">The sequence shown here is derived from an EMBL/GenBank/DDBJ whole genome shotgun (WGS) entry which is preliminary data.</text>
</comment>
<keyword evidence="3" id="KW-1185">Reference proteome</keyword>
<gene>
    <name evidence="2" type="ORF">DF222_00155</name>
</gene>
<keyword evidence="1" id="KW-0812">Transmembrane</keyword>
<feature type="transmembrane region" description="Helical" evidence="1">
    <location>
        <begin position="135"/>
        <end position="156"/>
    </location>
</feature>